<keyword evidence="1" id="KW-0808">Transferase</keyword>
<reference evidence="1 2" key="1">
    <citation type="journal article" date="2011" name="Stand. Genomic Sci.">
        <title>Complete genome sequence of Nitratifractor salsuginis type strain (E9I37-1).</title>
        <authorList>
            <person name="Anderson I."/>
            <person name="Sikorski J."/>
            <person name="Zeytun A."/>
            <person name="Nolan M."/>
            <person name="Lapidus A."/>
            <person name="Lucas S."/>
            <person name="Hammon N."/>
            <person name="Deshpande S."/>
            <person name="Cheng J.F."/>
            <person name="Tapia R."/>
            <person name="Han C."/>
            <person name="Goodwin L."/>
            <person name="Pitluck S."/>
            <person name="Liolios K."/>
            <person name="Pagani I."/>
            <person name="Ivanova N."/>
            <person name="Huntemann M."/>
            <person name="Mavromatis K."/>
            <person name="Ovchinikova G."/>
            <person name="Pati A."/>
            <person name="Chen A."/>
            <person name="Palaniappan K."/>
            <person name="Land M."/>
            <person name="Hauser L."/>
            <person name="Brambilla E.M."/>
            <person name="Ngatchou-Djao O.D."/>
            <person name="Rohde M."/>
            <person name="Tindall B.J."/>
            <person name="Goker M."/>
            <person name="Detter J.C."/>
            <person name="Woyke T."/>
            <person name="Bristow J."/>
            <person name="Eisen J.A."/>
            <person name="Markowitz V."/>
            <person name="Hugenholtz P."/>
            <person name="Klenk H.P."/>
            <person name="Kyrpides N.C."/>
        </authorList>
    </citation>
    <scope>NUCLEOTIDE SEQUENCE [LARGE SCALE GENOMIC DNA]</scope>
    <source>
        <strain evidence="2">DSM 16511 / JCM 12458 / E9I37-1</strain>
    </source>
</reference>
<keyword evidence="1" id="KW-0032">Aminotransferase</keyword>
<dbReference type="SUPFAM" id="SSF56752">
    <property type="entry name" value="D-aminoacid aminotransferase-like PLP-dependent enzymes"/>
    <property type="match status" value="1"/>
</dbReference>
<gene>
    <name evidence="1" type="ordered locus">Nitsa_2065</name>
</gene>
<dbReference type="Gene3D" id="3.20.10.10">
    <property type="entry name" value="D-amino Acid Aminotransferase, subunit A, domain 2"/>
    <property type="match status" value="1"/>
</dbReference>
<dbReference type="HOGENOM" id="CLU_114524_0_0_7"/>
<organism evidence="1 2">
    <name type="scientific">Nitratifractor salsuginis (strain DSM 16511 / JCM 12458 / E9I37-1)</name>
    <dbReference type="NCBI Taxonomy" id="749222"/>
    <lineage>
        <taxon>Bacteria</taxon>
        <taxon>Pseudomonadati</taxon>
        <taxon>Campylobacterota</taxon>
        <taxon>Epsilonproteobacteria</taxon>
        <taxon>Campylobacterales</taxon>
        <taxon>Sulfurovaceae</taxon>
        <taxon>Nitratifractor</taxon>
    </lineage>
</organism>
<protein>
    <submittedName>
        <fullName evidence="1">Aminotransferase class IV</fullName>
    </submittedName>
</protein>
<dbReference type="InterPro" id="IPR001544">
    <property type="entry name" value="Aminotrans_IV"/>
</dbReference>
<dbReference type="EMBL" id="CP002452">
    <property type="protein sequence ID" value="ADV47306.1"/>
    <property type="molecule type" value="Genomic_DNA"/>
</dbReference>
<dbReference type="KEGG" id="nsa:Nitsa_2065"/>
<dbReference type="GO" id="GO:0008483">
    <property type="term" value="F:transaminase activity"/>
    <property type="evidence" value="ECO:0007669"/>
    <property type="project" value="UniProtKB-KW"/>
</dbReference>
<evidence type="ECO:0000313" key="1">
    <source>
        <dbReference type="EMBL" id="ADV47306.1"/>
    </source>
</evidence>
<dbReference type="InterPro" id="IPR036038">
    <property type="entry name" value="Aminotransferase-like"/>
</dbReference>
<dbReference type="Pfam" id="PF01063">
    <property type="entry name" value="Aminotran_4"/>
    <property type="match status" value="1"/>
</dbReference>
<evidence type="ECO:0000313" key="2">
    <source>
        <dbReference type="Proteomes" id="UP000008633"/>
    </source>
</evidence>
<dbReference type="Gene3D" id="3.30.470.10">
    <property type="match status" value="1"/>
</dbReference>
<accession>E6X393</accession>
<sequence length="194" mass="22311">MKTPLLLETLRIEGGEVQNLLWHNRRFNRSRRELFGAEEELDLADFLGDLPGEGIWRARVLYTLYIEKVELLPYTLRLPKSFASVEFQDDYRFKYADRSSFDALKAAHPEAEELLLCRDGLLTDTTIANLALYRDGRWFTPARPLLEGTTRARLLVEGKLIPAEIPCASLGEYEALAVMNAMMGFRVLEDWEIV</sequence>
<reference evidence="2" key="2">
    <citation type="submission" date="2011-01" db="EMBL/GenBank/DDBJ databases">
        <title>The complete genome of Nitratifractor salsuginis DSM 16511.</title>
        <authorList>
            <consortium name="US DOE Joint Genome Institute (JGI-PGF)"/>
            <person name="Lucas S."/>
            <person name="Copeland A."/>
            <person name="Lapidus A."/>
            <person name="Bruce D."/>
            <person name="Goodwin L."/>
            <person name="Pitluck S."/>
            <person name="Kyrpides N."/>
            <person name="Mavromatis K."/>
            <person name="Ivanova N."/>
            <person name="Mikhailova N."/>
            <person name="Zeytun A."/>
            <person name="Detter J.C."/>
            <person name="Tapia R."/>
            <person name="Han C."/>
            <person name="Land M."/>
            <person name="Hauser L."/>
            <person name="Markowitz V."/>
            <person name="Cheng J.-F."/>
            <person name="Hugenholtz P."/>
            <person name="Woyke T."/>
            <person name="Wu D."/>
            <person name="Tindall B."/>
            <person name="Schuetze A."/>
            <person name="Brambilla E."/>
            <person name="Klenk H.-P."/>
            <person name="Eisen J.A."/>
        </authorList>
    </citation>
    <scope>NUCLEOTIDE SEQUENCE [LARGE SCALE GENOMIC DNA]</scope>
    <source>
        <strain evidence="2">DSM 16511 / JCM 12458 / E9I37-1</strain>
    </source>
</reference>
<dbReference type="AlphaFoldDB" id="E6X393"/>
<name>E6X393_NITSE</name>
<dbReference type="Proteomes" id="UP000008633">
    <property type="component" value="Chromosome"/>
</dbReference>
<dbReference type="eggNOG" id="COG0115">
    <property type="taxonomic scope" value="Bacteria"/>
</dbReference>
<dbReference type="OrthoDB" id="1148709at2"/>
<proteinExistence type="predicted"/>
<dbReference type="InterPro" id="IPR043132">
    <property type="entry name" value="BCAT-like_C"/>
</dbReference>
<dbReference type="InterPro" id="IPR043131">
    <property type="entry name" value="BCAT-like_N"/>
</dbReference>
<keyword evidence="2" id="KW-1185">Reference proteome</keyword>
<dbReference type="STRING" id="749222.Nitsa_2065"/>